<reference evidence="2 3" key="1">
    <citation type="submission" date="2019-12" db="EMBL/GenBank/DDBJ databases">
        <title>Chromosome-level assembly of the Caenorhabditis remanei genome.</title>
        <authorList>
            <person name="Teterina A.A."/>
            <person name="Willis J.H."/>
            <person name="Phillips P.C."/>
        </authorList>
    </citation>
    <scope>NUCLEOTIDE SEQUENCE [LARGE SCALE GENOMIC DNA]</scope>
    <source>
        <strain evidence="2 3">PX506</strain>
        <tissue evidence="2">Whole organism</tissue>
    </source>
</reference>
<dbReference type="RefSeq" id="XP_003105412.2">
    <property type="nucleotide sequence ID" value="XM_003105364.2"/>
</dbReference>
<protein>
    <submittedName>
        <fullName evidence="2">Uncharacterized protein</fullName>
    </submittedName>
</protein>
<proteinExistence type="predicted"/>
<dbReference type="Proteomes" id="UP000483820">
    <property type="component" value="Chromosome IV"/>
</dbReference>
<dbReference type="KEGG" id="crq:GCK72_012176"/>
<keyword evidence="1" id="KW-0472">Membrane</keyword>
<name>A0A6A5GMB4_CAERE</name>
<dbReference type="CTD" id="9816785"/>
<gene>
    <name evidence="2" type="ORF">GCK72_012176</name>
</gene>
<dbReference type="GeneID" id="9816785"/>
<dbReference type="AlphaFoldDB" id="A0A6A5GMB4"/>
<keyword evidence="1" id="KW-1133">Transmembrane helix</keyword>
<accession>A0A6A5GMB4</accession>
<evidence type="ECO:0000256" key="1">
    <source>
        <dbReference type="SAM" id="Phobius"/>
    </source>
</evidence>
<sequence length="187" mass="21150">MTAILPITNSKPTPSPPPFRRLFVRVLEEIAFESKILDTFLMMILFICVLGVLVISPQFLQVYGAQEFKGYDLRRDPPTRLLSNLIEHCRKTDCGDRVQSAAIFLDDMVKLLVDLDEKVDPGFLATLEMFAMDLQHCKDAACLIDFEAENGQVFAVTLSKALNLIRESPERADEVVMRGYQFAEIFG</sequence>
<organism evidence="2 3">
    <name type="scientific">Caenorhabditis remanei</name>
    <name type="common">Caenorhabditis vulgaris</name>
    <dbReference type="NCBI Taxonomy" id="31234"/>
    <lineage>
        <taxon>Eukaryota</taxon>
        <taxon>Metazoa</taxon>
        <taxon>Ecdysozoa</taxon>
        <taxon>Nematoda</taxon>
        <taxon>Chromadorea</taxon>
        <taxon>Rhabditida</taxon>
        <taxon>Rhabditina</taxon>
        <taxon>Rhabditomorpha</taxon>
        <taxon>Rhabditoidea</taxon>
        <taxon>Rhabditidae</taxon>
        <taxon>Peloderinae</taxon>
        <taxon>Caenorhabditis</taxon>
    </lineage>
</organism>
<feature type="transmembrane region" description="Helical" evidence="1">
    <location>
        <begin position="40"/>
        <end position="60"/>
    </location>
</feature>
<evidence type="ECO:0000313" key="3">
    <source>
        <dbReference type="Proteomes" id="UP000483820"/>
    </source>
</evidence>
<keyword evidence="1" id="KW-0812">Transmembrane</keyword>
<evidence type="ECO:0000313" key="2">
    <source>
        <dbReference type="EMBL" id="KAF1755726.1"/>
    </source>
</evidence>
<dbReference type="EMBL" id="WUAV01000004">
    <property type="protein sequence ID" value="KAF1755726.1"/>
    <property type="molecule type" value="Genomic_DNA"/>
</dbReference>
<comment type="caution">
    <text evidence="2">The sequence shown here is derived from an EMBL/GenBank/DDBJ whole genome shotgun (WGS) entry which is preliminary data.</text>
</comment>